<dbReference type="GO" id="GO:0051427">
    <property type="term" value="F:hormone receptor binding"/>
    <property type="evidence" value="ECO:0000318"/>
    <property type="project" value="GO_Central"/>
</dbReference>
<feature type="chain" id="PRO_5034339875" description="Glycoprotein hormone subunit alpha 2" evidence="1">
    <location>
        <begin position="22"/>
        <end position="176"/>
    </location>
</feature>
<dbReference type="SUPFAM" id="SSF57501">
    <property type="entry name" value="Cystine-knot cytokines"/>
    <property type="match status" value="1"/>
</dbReference>
<dbReference type="GeneTree" id="ENSGT00390000009379"/>
<evidence type="ECO:0000313" key="2">
    <source>
        <dbReference type="Ensembl" id="ENSACAP00000018829.2"/>
    </source>
</evidence>
<evidence type="ECO:0000313" key="3">
    <source>
        <dbReference type="Proteomes" id="UP000001646"/>
    </source>
</evidence>
<keyword evidence="3" id="KW-1185">Reference proteome</keyword>
<evidence type="ECO:0008006" key="4">
    <source>
        <dbReference type="Google" id="ProtNLM"/>
    </source>
</evidence>
<name>H9GRI1_ANOCA</name>
<dbReference type="Proteomes" id="UP000001646">
    <property type="component" value="Unplaced"/>
</dbReference>
<reference evidence="2" key="1">
    <citation type="submission" date="2009-12" db="EMBL/GenBank/DDBJ databases">
        <title>The Genome Sequence of Anolis carolinensis (Green Anole Lizard).</title>
        <authorList>
            <consortium name="The Genome Sequencing Platform"/>
            <person name="Di Palma F."/>
            <person name="Alfoldi J."/>
            <person name="Heiman D."/>
            <person name="Young S."/>
            <person name="Grabherr M."/>
            <person name="Johnson J."/>
            <person name="Lander E.S."/>
            <person name="Lindblad-Toh K."/>
        </authorList>
    </citation>
    <scope>NUCLEOTIDE SEQUENCE [LARGE SCALE GENOMIC DNA]</scope>
    <source>
        <strain evidence="2">JBL SC #1</strain>
    </source>
</reference>
<protein>
    <recommendedName>
        <fullName evidence="4">Glycoprotein hormone subunit alpha 2</fullName>
    </recommendedName>
</protein>
<evidence type="ECO:0000256" key="1">
    <source>
        <dbReference type="SAM" id="SignalP"/>
    </source>
</evidence>
<dbReference type="InParanoid" id="H9GRI1"/>
<reference evidence="2" key="2">
    <citation type="submission" date="2025-08" db="UniProtKB">
        <authorList>
            <consortium name="Ensembl"/>
        </authorList>
    </citation>
    <scope>IDENTIFICATION</scope>
</reference>
<keyword evidence="1" id="KW-0732">Signal</keyword>
<gene>
    <name evidence="2" type="primary">gpha2</name>
</gene>
<proteinExistence type="predicted"/>
<dbReference type="GO" id="GO:0007166">
    <property type="term" value="P:cell surface receptor signaling pathway"/>
    <property type="evidence" value="ECO:0000318"/>
    <property type="project" value="GO_Central"/>
</dbReference>
<feature type="signal peptide" evidence="1">
    <location>
        <begin position="1"/>
        <end position="21"/>
    </location>
</feature>
<dbReference type="GO" id="GO:0005615">
    <property type="term" value="C:extracellular space"/>
    <property type="evidence" value="ECO:0000318"/>
    <property type="project" value="GO_Central"/>
</dbReference>
<dbReference type="InterPro" id="IPR052680">
    <property type="entry name" value="Glyco_Hormone_Alpha"/>
</dbReference>
<reference evidence="2" key="3">
    <citation type="submission" date="2025-09" db="UniProtKB">
        <authorList>
            <consortium name="Ensembl"/>
        </authorList>
    </citation>
    <scope>IDENTIFICATION</scope>
</reference>
<accession>H9GRI1</accession>
<sequence length="176" mass="19747">MKMVACVHAVVLPFLLATANGLGCHLHSFNVTLKSDRQGTCRGIQTLQACVGFCESSAFPSKYSVLVASGFQHNVTSVSQCCTIAKMQKVGVVSRREPRRCGSRWPPKGHAAEPHFCLTERHHQSPPDRWPSSLNVLFFFLPQVKVRLRCGESWRETMELFTAKACQCDMCRLSRY</sequence>
<organism evidence="2 3">
    <name type="scientific">Anolis carolinensis</name>
    <name type="common">Green anole</name>
    <name type="synonym">American chameleon</name>
    <dbReference type="NCBI Taxonomy" id="28377"/>
    <lineage>
        <taxon>Eukaryota</taxon>
        <taxon>Metazoa</taxon>
        <taxon>Chordata</taxon>
        <taxon>Craniata</taxon>
        <taxon>Vertebrata</taxon>
        <taxon>Euteleostomi</taxon>
        <taxon>Lepidosauria</taxon>
        <taxon>Squamata</taxon>
        <taxon>Bifurcata</taxon>
        <taxon>Unidentata</taxon>
        <taxon>Episquamata</taxon>
        <taxon>Toxicofera</taxon>
        <taxon>Iguania</taxon>
        <taxon>Dactyloidae</taxon>
        <taxon>Anolis</taxon>
    </lineage>
</organism>
<dbReference type="InterPro" id="IPR029034">
    <property type="entry name" value="Cystine-knot_cytokine"/>
</dbReference>
<dbReference type="AlphaFoldDB" id="H9GRI1"/>
<dbReference type="PANTHER" id="PTHR31129">
    <property type="entry name" value="GLYCOPROTEIN HORMONE ALPHA-2"/>
    <property type="match status" value="1"/>
</dbReference>
<dbReference type="PANTHER" id="PTHR31129:SF2">
    <property type="entry name" value="GLYCOPROTEIN HORMONE ALPHA-2"/>
    <property type="match status" value="1"/>
</dbReference>
<dbReference type="Ensembl" id="ENSACAT00000025665.2">
    <property type="protein sequence ID" value="ENSACAP00000018829.2"/>
    <property type="gene ID" value="ENSACAG00000022762.2"/>
</dbReference>
<dbReference type="Gene3D" id="2.10.90.10">
    <property type="entry name" value="Cystine-knot cytokines"/>
    <property type="match status" value="1"/>
</dbReference>